<dbReference type="CTD" id="20319023"/>
<dbReference type="Proteomes" id="UP000054324">
    <property type="component" value="Unassembled WGS sequence"/>
</dbReference>
<dbReference type="EMBL" id="KL596702">
    <property type="protein sequence ID" value="KER28312.1"/>
    <property type="molecule type" value="Genomic_DNA"/>
</dbReference>
<evidence type="ECO:0000313" key="1">
    <source>
        <dbReference type="EMBL" id="KER28312.1"/>
    </source>
</evidence>
<reference evidence="1 2" key="1">
    <citation type="submission" date="2013-11" db="EMBL/GenBank/DDBJ databases">
        <title>Opisthorchis viverrini - life in the bile duct.</title>
        <authorList>
            <person name="Young N.D."/>
            <person name="Nagarajan N."/>
            <person name="Lin S.J."/>
            <person name="Korhonen P.K."/>
            <person name="Jex A.R."/>
            <person name="Hall R.S."/>
            <person name="Safavi-Hemami H."/>
            <person name="Kaewkong W."/>
            <person name="Bertrand D."/>
            <person name="Gao S."/>
            <person name="Seet Q."/>
            <person name="Wongkham S."/>
            <person name="Teh B.T."/>
            <person name="Wongkham C."/>
            <person name="Intapan P.M."/>
            <person name="Maleewong W."/>
            <person name="Yang X."/>
            <person name="Hu M."/>
            <person name="Wang Z."/>
            <person name="Hofmann A."/>
            <person name="Sternberg P.W."/>
            <person name="Tan P."/>
            <person name="Wang J."/>
            <person name="Gasser R.B."/>
        </authorList>
    </citation>
    <scope>NUCLEOTIDE SEQUENCE [LARGE SCALE GENOMIC DNA]</scope>
</reference>
<dbReference type="RefSeq" id="XP_009167951.1">
    <property type="nucleotide sequence ID" value="XM_009169687.1"/>
</dbReference>
<dbReference type="KEGG" id="ovi:T265_04841"/>
<accession>A0A074ZR71</accession>
<gene>
    <name evidence="1" type="ORF">T265_04841</name>
</gene>
<dbReference type="GeneID" id="20319023"/>
<keyword evidence="2" id="KW-1185">Reference proteome</keyword>
<protein>
    <submittedName>
        <fullName evidence="1">Uncharacterized protein</fullName>
    </submittedName>
</protein>
<name>A0A074ZR71_OPIVI</name>
<proteinExistence type="predicted"/>
<sequence>MLPPAANLMDYSCVVQLTTLGSDTLLIRFPKTRREPMTGFALLGAQQVGEFPEFRSILCSTSTLKFLKNHKRGNQLGSSGVSRQNQIGVQMSAQSPSLRQPYVLLEPKLKKYTHLQINLVFTGDSIESLVYDVLQLRDSIESPVETKLICKRVYFSKAVEFTSNWRVRIAMKIPVRSSMTVW</sequence>
<evidence type="ECO:0000313" key="2">
    <source>
        <dbReference type="Proteomes" id="UP000054324"/>
    </source>
</evidence>
<dbReference type="AlphaFoldDB" id="A0A074ZR71"/>
<organism evidence="1 2">
    <name type="scientific">Opisthorchis viverrini</name>
    <name type="common">Southeast Asian liver fluke</name>
    <dbReference type="NCBI Taxonomy" id="6198"/>
    <lineage>
        <taxon>Eukaryota</taxon>
        <taxon>Metazoa</taxon>
        <taxon>Spiralia</taxon>
        <taxon>Lophotrochozoa</taxon>
        <taxon>Platyhelminthes</taxon>
        <taxon>Trematoda</taxon>
        <taxon>Digenea</taxon>
        <taxon>Opisthorchiida</taxon>
        <taxon>Opisthorchiata</taxon>
        <taxon>Opisthorchiidae</taxon>
        <taxon>Opisthorchis</taxon>
    </lineage>
</organism>